<keyword evidence="2" id="KW-0378">Hydrolase</keyword>
<dbReference type="EMBL" id="JAOXHL010000001">
    <property type="protein sequence ID" value="MCV3728475.1"/>
    <property type="molecule type" value="Genomic_DNA"/>
</dbReference>
<dbReference type="Gene3D" id="3.40.50.1000">
    <property type="entry name" value="HAD superfamily/HAD-like"/>
    <property type="match status" value="1"/>
</dbReference>
<gene>
    <name evidence="2" type="ORF">OF376_01680</name>
</gene>
<dbReference type="Gene3D" id="3.30.1240.10">
    <property type="match status" value="1"/>
</dbReference>
<proteinExistence type="inferred from homology"/>
<dbReference type="Proteomes" id="UP001208245">
    <property type="component" value="Unassembled WGS sequence"/>
</dbReference>
<dbReference type="CDD" id="cd07516">
    <property type="entry name" value="HAD_Pase"/>
    <property type="match status" value="1"/>
</dbReference>
<comment type="caution">
    <text evidence="2">The sequence shown here is derived from an EMBL/GenBank/DDBJ whole genome shotgun (WGS) entry which is preliminary data.</text>
</comment>
<dbReference type="RefSeq" id="WP_263821790.1">
    <property type="nucleotide sequence ID" value="NZ_JAOXHK010000002.1"/>
</dbReference>
<organism evidence="2 3">
    <name type="scientific">Ureaplasma miroungigenitalium</name>
    <dbReference type="NCBI Taxonomy" id="1042321"/>
    <lineage>
        <taxon>Bacteria</taxon>
        <taxon>Bacillati</taxon>
        <taxon>Mycoplasmatota</taxon>
        <taxon>Mycoplasmoidales</taxon>
        <taxon>Mycoplasmoidaceae</taxon>
        <taxon>Ureaplasma</taxon>
    </lineage>
</organism>
<dbReference type="PANTHER" id="PTHR10000:SF23">
    <property type="entry name" value="5-AMINO-6-(5-PHOSPHO-D-RIBITYLAMINO)URACIL PHOSPHATASE YITU"/>
    <property type="match status" value="1"/>
</dbReference>
<dbReference type="SFLD" id="SFLDS00003">
    <property type="entry name" value="Haloacid_Dehalogenase"/>
    <property type="match status" value="1"/>
</dbReference>
<dbReference type="SUPFAM" id="SSF56784">
    <property type="entry name" value="HAD-like"/>
    <property type="match status" value="1"/>
</dbReference>
<dbReference type="NCBIfam" id="TIGR01484">
    <property type="entry name" value="HAD-SF-IIB"/>
    <property type="match status" value="1"/>
</dbReference>
<reference evidence="2 3" key="1">
    <citation type="journal article" date="2020" name="Int. J. Syst. Evol. Microbiol.">
        <title>Ureaplasma miroungigenitalium sp. nov. isolated from northern elephant seals (Mirounga angustirostris) and Ureaplasma zalophigenitalium sp. nov. isolated from California sea lions (Zalophus californianus).</title>
        <authorList>
            <person name="Volokhov D.V."/>
            <person name="Gulland F.M."/>
            <person name="Gao Y."/>
            <person name="Chizhikov V.E."/>
        </authorList>
    </citation>
    <scope>NUCLEOTIDE SEQUENCE [LARGE SCALE GENOMIC DNA]</scope>
    <source>
        <strain evidence="2 3">ES3182-GEN</strain>
    </source>
</reference>
<comment type="similarity">
    <text evidence="1">Belongs to the HAD-like hydrolase superfamily. Cof family.</text>
</comment>
<accession>A0ABT3BML8</accession>
<dbReference type="InterPro" id="IPR023214">
    <property type="entry name" value="HAD_sf"/>
</dbReference>
<dbReference type="InterPro" id="IPR006379">
    <property type="entry name" value="HAD-SF_hydro_IIB"/>
</dbReference>
<dbReference type="NCBIfam" id="TIGR00099">
    <property type="entry name" value="Cof-subfamily"/>
    <property type="match status" value="1"/>
</dbReference>
<sequence>MNDNRYLIACDLDGTLLQNDQTLSERTIKDVKKIIDAGHIFCIITGRPYRGAIHIYNQLGLKTLMANYNGSYISNPSDPDFDPINMKFNAQIVSTILNDPFINKNITNAVIESDDHALIFNDTEDEQFLESFKHFFHIPFETQGKVLFSLDNCSRDVNSLLLYVKDKNIFDSIVYHVKKIAPTLAVRSWSLPQWENFEVIEINSAFADKAMAMRYLSSYYGIPLDRCIAFGDGENDLTMLNQAGYGFAMKNGTRAAKLLARHITKHTNTEDGVVWEINYFLSQLNK</sequence>
<keyword evidence="3" id="KW-1185">Reference proteome</keyword>
<evidence type="ECO:0000313" key="2">
    <source>
        <dbReference type="EMBL" id="MCV3728475.1"/>
    </source>
</evidence>
<dbReference type="InterPro" id="IPR036412">
    <property type="entry name" value="HAD-like_sf"/>
</dbReference>
<dbReference type="GO" id="GO:0016787">
    <property type="term" value="F:hydrolase activity"/>
    <property type="evidence" value="ECO:0007669"/>
    <property type="project" value="UniProtKB-KW"/>
</dbReference>
<dbReference type="SFLD" id="SFLDG01140">
    <property type="entry name" value="C2.B:_Phosphomannomutase_and_P"/>
    <property type="match status" value="1"/>
</dbReference>
<evidence type="ECO:0000313" key="3">
    <source>
        <dbReference type="Proteomes" id="UP001208245"/>
    </source>
</evidence>
<dbReference type="PROSITE" id="PS01229">
    <property type="entry name" value="COF_2"/>
    <property type="match status" value="1"/>
</dbReference>
<dbReference type="Pfam" id="PF08282">
    <property type="entry name" value="Hydrolase_3"/>
    <property type="match status" value="1"/>
</dbReference>
<evidence type="ECO:0000256" key="1">
    <source>
        <dbReference type="ARBA" id="ARBA00034778"/>
    </source>
</evidence>
<protein>
    <submittedName>
        <fullName evidence="2">HAD family hydrolase</fullName>
    </submittedName>
</protein>
<name>A0ABT3BML8_9BACT</name>
<dbReference type="InterPro" id="IPR000150">
    <property type="entry name" value="Cof"/>
</dbReference>
<dbReference type="PANTHER" id="PTHR10000">
    <property type="entry name" value="PHOSPHOSERINE PHOSPHATASE"/>
    <property type="match status" value="1"/>
</dbReference>